<evidence type="ECO:0008006" key="11">
    <source>
        <dbReference type="Google" id="ProtNLM"/>
    </source>
</evidence>
<gene>
    <name evidence="9" type="ORF">H4W81_004686</name>
</gene>
<organism evidence="9 10">
    <name type="scientific">Nonomuraea africana</name>
    <dbReference type="NCBI Taxonomy" id="46171"/>
    <lineage>
        <taxon>Bacteria</taxon>
        <taxon>Bacillati</taxon>
        <taxon>Actinomycetota</taxon>
        <taxon>Actinomycetes</taxon>
        <taxon>Streptosporangiales</taxon>
        <taxon>Streptosporangiaceae</taxon>
        <taxon>Nonomuraea</taxon>
    </lineage>
</organism>
<name>A0ABR9KIQ2_9ACTN</name>
<feature type="transmembrane region" description="Helical" evidence="8">
    <location>
        <begin position="463"/>
        <end position="483"/>
    </location>
</feature>
<protein>
    <recommendedName>
        <fullName evidence="11">Phospholipid carrier-dependent glycosyltransferase</fullName>
    </recommendedName>
</protein>
<keyword evidence="7 8" id="KW-0472">Membrane</keyword>
<proteinExistence type="predicted"/>
<comment type="subcellular location">
    <subcellularLocation>
        <location evidence="1">Cell membrane</location>
        <topology evidence="1">Multi-pass membrane protein</topology>
    </subcellularLocation>
</comment>
<sequence>MRLGWLGQVTAQVGSGSRAWRHAPFGVVLAAAIALRAVAGAGYPSMLWTGDSVVYVRSALTLTPAAHHPGGYPLLLWLLRPFHSFTAVVAAQALLGLLTGVMVYALVWWAARTAWPHRLRRCQLLGCAAAAPALFDGDRLQLEHLLVSDELFGFLVMAAMTALLWRRPVTLRSAGLSGLLVGCAAVTRTAGLPLIAVIVAGIVVIGVTGGSAGRPRMARGGEWRRLGAGVTVATVAFLAPVTAYMTWFHSHHGEFGFNKHGAVWLYGRTAAFADCARIKPSPDLAVLCPSRPPKDRRIASPVYAAMFSKESPFRRVGGIYGPRSNELARRFASAAIKAQPVDYLRVVVRDTLRAFAPGHPPYPTTWTEAKYHFPKRARGALNTAAAVGQSQLADAYGGAGGQTRVVPPYARWVRAYQARFYLPGPALAALMLAGAVGIAAELVARVRLRRQGVQRPGEPGPGVAALPPWLMAVALLVIPAATADYDHRYVLPVIPLACLAAALTLIAHTRETDRVGGAAR</sequence>
<keyword evidence="2" id="KW-1003">Cell membrane</keyword>
<evidence type="ECO:0000256" key="3">
    <source>
        <dbReference type="ARBA" id="ARBA00022676"/>
    </source>
</evidence>
<keyword evidence="5 8" id="KW-0812">Transmembrane</keyword>
<dbReference type="Proteomes" id="UP000661607">
    <property type="component" value="Unassembled WGS sequence"/>
</dbReference>
<dbReference type="InterPro" id="IPR050297">
    <property type="entry name" value="LipidA_mod_glycosyltrf_83"/>
</dbReference>
<evidence type="ECO:0000256" key="5">
    <source>
        <dbReference type="ARBA" id="ARBA00022692"/>
    </source>
</evidence>
<feature type="transmembrane region" description="Helical" evidence="8">
    <location>
        <begin position="25"/>
        <end position="43"/>
    </location>
</feature>
<feature type="transmembrane region" description="Helical" evidence="8">
    <location>
        <begin position="226"/>
        <end position="247"/>
    </location>
</feature>
<feature type="transmembrane region" description="Helical" evidence="8">
    <location>
        <begin position="420"/>
        <end position="443"/>
    </location>
</feature>
<feature type="transmembrane region" description="Helical" evidence="8">
    <location>
        <begin position="177"/>
        <end position="205"/>
    </location>
</feature>
<evidence type="ECO:0000313" key="10">
    <source>
        <dbReference type="Proteomes" id="UP000661607"/>
    </source>
</evidence>
<dbReference type="EMBL" id="JADBEF010000001">
    <property type="protein sequence ID" value="MBE1561907.1"/>
    <property type="molecule type" value="Genomic_DNA"/>
</dbReference>
<reference evidence="9 10" key="1">
    <citation type="submission" date="2020-10" db="EMBL/GenBank/DDBJ databases">
        <title>Sequencing the genomes of 1000 actinobacteria strains.</title>
        <authorList>
            <person name="Klenk H.-P."/>
        </authorList>
    </citation>
    <scope>NUCLEOTIDE SEQUENCE [LARGE SCALE GENOMIC DNA]</scope>
    <source>
        <strain evidence="9 10">DSM 43748</strain>
    </source>
</reference>
<evidence type="ECO:0000256" key="6">
    <source>
        <dbReference type="ARBA" id="ARBA00022989"/>
    </source>
</evidence>
<evidence type="ECO:0000313" key="9">
    <source>
        <dbReference type="EMBL" id="MBE1561907.1"/>
    </source>
</evidence>
<feature type="transmembrane region" description="Helical" evidence="8">
    <location>
        <begin position="85"/>
        <end position="111"/>
    </location>
</feature>
<comment type="caution">
    <text evidence="9">The sequence shown here is derived from an EMBL/GenBank/DDBJ whole genome shotgun (WGS) entry which is preliminary data.</text>
</comment>
<keyword evidence="10" id="KW-1185">Reference proteome</keyword>
<dbReference type="PANTHER" id="PTHR33908:SF11">
    <property type="entry name" value="MEMBRANE PROTEIN"/>
    <property type="match status" value="1"/>
</dbReference>
<keyword evidence="3" id="KW-0328">Glycosyltransferase</keyword>
<keyword evidence="6 8" id="KW-1133">Transmembrane helix</keyword>
<evidence type="ECO:0000256" key="2">
    <source>
        <dbReference type="ARBA" id="ARBA00022475"/>
    </source>
</evidence>
<keyword evidence="4" id="KW-0808">Transferase</keyword>
<evidence type="ECO:0000256" key="7">
    <source>
        <dbReference type="ARBA" id="ARBA00023136"/>
    </source>
</evidence>
<dbReference type="PANTHER" id="PTHR33908">
    <property type="entry name" value="MANNOSYLTRANSFERASE YKCB-RELATED"/>
    <property type="match status" value="1"/>
</dbReference>
<evidence type="ECO:0000256" key="1">
    <source>
        <dbReference type="ARBA" id="ARBA00004651"/>
    </source>
</evidence>
<dbReference type="RefSeq" id="WP_192776749.1">
    <property type="nucleotide sequence ID" value="NZ_BAAASY010000011.1"/>
</dbReference>
<accession>A0ABR9KIQ2</accession>
<evidence type="ECO:0000256" key="4">
    <source>
        <dbReference type="ARBA" id="ARBA00022679"/>
    </source>
</evidence>
<evidence type="ECO:0000256" key="8">
    <source>
        <dbReference type="SAM" id="Phobius"/>
    </source>
</evidence>
<feature type="transmembrane region" description="Helical" evidence="8">
    <location>
        <begin position="489"/>
        <end position="507"/>
    </location>
</feature>